<feature type="compositionally biased region" description="Gly residues" evidence="6">
    <location>
        <begin position="57"/>
        <end position="74"/>
    </location>
</feature>
<feature type="domain" description="Peptidase S8/S53" evidence="7">
    <location>
        <begin position="224"/>
        <end position="463"/>
    </location>
</feature>
<dbReference type="InterPro" id="IPR000209">
    <property type="entry name" value="Peptidase_S8/S53_dom"/>
</dbReference>
<evidence type="ECO:0000256" key="2">
    <source>
        <dbReference type="ARBA" id="ARBA00022670"/>
    </source>
</evidence>
<dbReference type="PROSITE" id="PS00138">
    <property type="entry name" value="SUBTILASE_SER"/>
    <property type="match status" value="1"/>
</dbReference>
<proteinExistence type="inferred from homology"/>
<evidence type="ECO:0000256" key="1">
    <source>
        <dbReference type="ARBA" id="ARBA00011073"/>
    </source>
</evidence>
<dbReference type="InterPro" id="IPR023828">
    <property type="entry name" value="Peptidase_S8_Ser-AS"/>
</dbReference>
<feature type="active site" description="Charge relay system" evidence="5">
    <location>
        <position position="231"/>
    </location>
</feature>
<name>A0A917QKL2_9HYPH</name>
<keyword evidence="3 5" id="KW-0378">Hydrolase</keyword>
<protein>
    <submittedName>
        <fullName evidence="8">Peptidase S8</fullName>
    </submittedName>
</protein>
<comment type="similarity">
    <text evidence="1 5">Belongs to the peptidase S8 family.</text>
</comment>
<dbReference type="InterPro" id="IPR050131">
    <property type="entry name" value="Peptidase_S8_subtilisin-like"/>
</dbReference>
<dbReference type="PANTHER" id="PTHR43806">
    <property type="entry name" value="PEPTIDASE S8"/>
    <property type="match status" value="1"/>
</dbReference>
<evidence type="ECO:0000313" key="9">
    <source>
        <dbReference type="Proteomes" id="UP000600449"/>
    </source>
</evidence>
<comment type="caution">
    <text evidence="8">The sequence shown here is derived from an EMBL/GenBank/DDBJ whole genome shotgun (WGS) entry which is preliminary data.</text>
</comment>
<feature type="compositionally biased region" description="Acidic residues" evidence="6">
    <location>
        <begin position="45"/>
        <end position="56"/>
    </location>
</feature>
<evidence type="ECO:0000256" key="6">
    <source>
        <dbReference type="SAM" id="MobiDB-lite"/>
    </source>
</evidence>
<feature type="active site" description="Charge relay system" evidence="5">
    <location>
        <position position="262"/>
    </location>
</feature>
<gene>
    <name evidence="8" type="ORF">GCM10011322_47780</name>
</gene>
<dbReference type="InterPro" id="IPR015500">
    <property type="entry name" value="Peptidase_S8_subtilisin-rel"/>
</dbReference>
<dbReference type="Pfam" id="PF00082">
    <property type="entry name" value="Peptidase_S8"/>
    <property type="match status" value="1"/>
</dbReference>
<dbReference type="EMBL" id="BMMF01000024">
    <property type="protein sequence ID" value="GGK55591.1"/>
    <property type="molecule type" value="Genomic_DNA"/>
</dbReference>
<dbReference type="PRINTS" id="PR00723">
    <property type="entry name" value="SUBTILISIN"/>
</dbReference>
<dbReference type="InterPro" id="IPR036852">
    <property type="entry name" value="Peptidase_S8/S53_dom_sf"/>
</dbReference>
<accession>A0A917QKL2</accession>
<evidence type="ECO:0000256" key="4">
    <source>
        <dbReference type="ARBA" id="ARBA00022825"/>
    </source>
</evidence>
<keyword evidence="2 5" id="KW-0645">Protease</keyword>
<dbReference type="CDD" id="cd05561">
    <property type="entry name" value="Peptidases_S8_4"/>
    <property type="match status" value="1"/>
</dbReference>
<evidence type="ECO:0000259" key="7">
    <source>
        <dbReference type="Pfam" id="PF00082"/>
    </source>
</evidence>
<dbReference type="PANTHER" id="PTHR43806:SF11">
    <property type="entry name" value="CEREVISIN-RELATED"/>
    <property type="match status" value="1"/>
</dbReference>
<dbReference type="GO" id="GO:0006508">
    <property type="term" value="P:proteolysis"/>
    <property type="evidence" value="ECO:0007669"/>
    <property type="project" value="UniProtKB-KW"/>
</dbReference>
<evidence type="ECO:0000256" key="5">
    <source>
        <dbReference type="PROSITE-ProRule" id="PRU01240"/>
    </source>
</evidence>
<evidence type="ECO:0000313" key="8">
    <source>
        <dbReference type="EMBL" id="GGK55591.1"/>
    </source>
</evidence>
<organism evidence="8 9">
    <name type="scientific">Salinarimonas ramus</name>
    <dbReference type="NCBI Taxonomy" id="690164"/>
    <lineage>
        <taxon>Bacteria</taxon>
        <taxon>Pseudomonadati</taxon>
        <taxon>Pseudomonadota</taxon>
        <taxon>Alphaproteobacteria</taxon>
        <taxon>Hyphomicrobiales</taxon>
        <taxon>Salinarimonadaceae</taxon>
        <taxon>Salinarimonas</taxon>
    </lineage>
</organism>
<sequence length="483" mass="48717">MVRSAIAVVLGLLLALSPLDPRVAPTARDGAAAPAPTYLSAARADDDDDGDDDDGDGGGGGGGLSGGGDGGGGPVWRPPQGEGFAPLRRLFGIAPQRPARRAAPQTPPPVAAEREIVAIGVSEALLGSLVSEGWVLLESVLLERIGERLVRLGLPDGIGLEDARASIADRAPDARVDLEHFYRPGSDPDAPPPWSDACAGPQCAAPRLVAWPAPPGAHPACAEGLRIGMIDSGINVAHDHLRDATIAVTLLDPEAERSDAYHGTSVAALLVGAPDSRTPGLLPRAELVAVDVFQGAPGNDLRAGAFALARGLERFVGAGVPVVNLSLAGPPNAVVERLVELLLADGVALVAASGNAGPRAEPAYPAAYAGVVAVTAVDRSGRVYRRAGRGPHVDLAAPGVEVWAAASVSGARPRTGTSFAAPFVTAAIALTAQANAAGDAATRLADRARDLGEPGRDEIYGAGLLQVGNVCDTPATALPAAGP</sequence>
<dbReference type="PROSITE" id="PS51892">
    <property type="entry name" value="SUBTILASE"/>
    <property type="match status" value="1"/>
</dbReference>
<keyword evidence="4 5" id="KW-0720">Serine protease</keyword>
<reference evidence="8 9" key="1">
    <citation type="journal article" date="2014" name="Int. J. Syst. Evol. Microbiol.">
        <title>Complete genome sequence of Corynebacterium casei LMG S-19264T (=DSM 44701T), isolated from a smear-ripened cheese.</title>
        <authorList>
            <consortium name="US DOE Joint Genome Institute (JGI-PGF)"/>
            <person name="Walter F."/>
            <person name="Albersmeier A."/>
            <person name="Kalinowski J."/>
            <person name="Ruckert C."/>
        </authorList>
    </citation>
    <scope>NUCLEOTIDE SEQUENCE [LARGE SCALE GENOMIC DNA]</scope>
    <source>
        <strain evidence="8 9">CGMCC 1.9161</strain>
    </source>
</reference>
<feature type="compositionally biased region" description="Low complexity" evidence="6">
    <location>
        <begin position="27"/>
        <end position="42"/>
    </location>
</feature>
<feature type="region of interest" description="Disordered" evidence="6">
    <location>
        <begin position="27"/>
        <end position="79"/>
    </location>
</feature>
<dbReference type="SUPFAM" id="SSF52743">
    <property type="entry name" value="Subtilisin-like"/>
    <property type="match status" value="1"/>
</dbReference>
<feature type="active site" description="Charge relay system" evidence="5">
    <location>
        <position position="418"/>
    </location>
</feature>
<dbReference type="AlphaFoldDB" id="A0A917QKL2"/>
<dbReference type="GO" id="GO:0004252">
    <property type="term" value="F:serine-type endopeptidase activity"/>
    <property type="evidence" value="ECO:0007669"/>
    <property type="project" value="UniProtKB-UniRule"/>
</dbReference>
<dbReference type="Gene3D" id="3.40.50.200">
    <property type="entry name" value="Peptidase S8/S53 domain"/>
    <property type="match status" value="1"/>
</dbReference>
<dbReference type="Proteomes" id="UP000600449">
    <property type="component" value="Unassembled WGS sequence"/>
</dbReference>
<evidence type="ECO:0000256" key="3">
    <source>
        <dbReference type="ARBA" id="ARBA00022801"/>
    </source>
</evidence>
<dbReference type="RefSeq" id="WP_188915802.1">
    <property type="nucleotide sequence ID" value="NZ_BMMF01000024.1"/>
</dbReference>
<keyword evidence="9" id="KW-1185">Reference proteome</keyword>